<dbReference type="GO" id="GO:0009307">
    <property type="term" value="P:DNA restriction-modification system"/>
    <property type="evidence" value="ECO:0007669"/>
    <property type="project" value="UniProtKB-KW"/>
</dbReference>
<sequence length="254" mass="29977">MITEELGKDYIFEKRVLNFKNYGSNSSRPRTLVIGVDKNLSNQIVPSELFPEYVEEKSLYDVIGDMDELKWGEYNVRDFYHSFRVYPEHMRSWIHDVGQGESAFDNEDDKKKPHRVVDGEIIINQSKNSDKYTRQIYSKVAPCIHTRNDQMASQNTVHPTQDRVFSIRELMKMMTIPEQFKWLDKDLNELNALTYEEKRKLSKKEEMNIRQSIGEAVPTAIFQSIARKINIFLNQDILTETEIKKLLLKKFRCI</sequence>
<dbReference type="SUPFAM" id="SSF53335">
    <property type="entry name" value="S-adenosyl-L-methionine-dependent methyltransferases"/>
    <property type="match status" value="1"/>
</dbReference>
<keyword evidence="2" id="KW-0808">Transferase</keyword>
<dbReference type="InterPro" id="IPR001525">
    <property type="entry name" value="C5_MeTfrase"/>
</dbReference>
<dbReference type="eggNOG" id="COG0270">
    <property type="taxonomic scope" value="Bacteria"/>
</dbReference>
<dbReference type="EMBL" id="AFUQ01000011">
    <property type="protein sequence ID" value="EGV12771.1"/>
    <property type="molecule type" value="Genomic_DNA"/>
</dbReference>
<name>F9PEE7_9STRE</name>
<dbReference type="Pfam" id="PF00145">
    <property type="entry name" value="DNA_methylase"/>
    <property type="match status" value="1"/>
</dbReference>
<evidence type="ECO:0000256" key="1">
    <source>
        <dbReference type="ARBA" id="ARBA00022603"/>
    </source>
</evidence>
<accession>F9PEE7</accession>
<protein>
    <submittedName>
        <fullName evidence="4">C-5 cytosine-specific DNA methylase</fullName>
    </submittedName>
</protein>
<gene>
    <name evidence="4" type="ORF">HMPREF1124_1491</name>
</gene>
<evidence type="ECO:0000313" key="4">
    <source>
        <dbReference type="EMBL" id="EGV12771.1"/>
    </source>
</evidence>
<evidence type="ECO:0000256" key="2">
    <source>
        <dbReference type="ARBA" id="ARBA00022679"/>
    </source>
</evidence>
<keyword evidence="3" id="KW-0680">Restriction system</keyword>
<reference evidence="4 5" key="1">
    <citation type="submission" date="2011-07" db="EMBL/GenBank/DDBJ databases">
        <authorList>
            <person name="Harkins D.M."/>
            <person name="Madupu R."/>
            <person name="Durkin A.S."/>
            <person name="Torralba M."/>
            <person name="Methe B."/>
            <person name="Sutton G.G."/>
            <person name="Nelson K.E."/>
        </authorList>
    </citation>
    <scope>NUCLEOTIDE SEQUENCE [LARGE SCALE GENOMIC DNA]</scope>
    <source>
        <strain evidence="4 5">X</strain>
    </source>
</reference>
<dbReference type="AlphaFoldDB" id="F9PEE7"/>
<dbReference type="GO" id="GO:0008168">
    <property type="term" value="F:methyltransferase activity"/>
    <property type="evidence" value="ECO:0007669"/>
    <property type="project" value="UniProtKB-KW"/>
</dbReference>
<dbReference type="Proteomes" id="UP000003399">
    <property type="component" value="Unassembled WGS sequence"/>
</dbReference>
<keyword evidence="1 4" id="KW-0489">Methyltransferase</keyword>
<dbReference type="GO" id="GO:0032259">
    <property type="term" value="P:methylation"/>
    <property type="evidence" value="ECO:0007669"/>
    <property type="project" value="UniProtKB-KW"/>
</dbReference>
<dbReference type="Gene3D" id="3.40.50.150">
    <property type="entry name" value="Vaccinia Virus protein VP39"/>
    <property type="match status" value="1"/>
</dbReference>
<dbReference type="PATRIC" id="fig|997830.4.peg.1177"/>
<evidence type="ECO:0000313" key="5">
    <source>
        <dbReference type="Proteomes" id="UP000003399"/>
    </source>
</evidence>
<organism evidence="4 5">
    <name type="scientific">Streptococcus infantis X</name>
    <dbReference type="NCBI Taxonomy" id="997830"/>
    <lineage>
        <taxon>Bacteria</taxon>
        <taxon>Bacillati</taxon>
        <taxon>Bacillota</taxon>
        <taxon>Bacilli</taxon>
        <taxon>Lactobacillales</taxon>
        <taxon>Streptococcaceae</taxon>
        <taxon>Streptococcus</taxon>
    </lineage>
</organism>
<comment type="caution">
    <text evidence="4">The sequence shown here is derived from an EMBL/GenBank/DDBJ whole genome shotgun (WGS) entry which is preliminary data.</text>
</comment>
<dbReference type="Gene3D" id="3.90.120.10">
    <property type="entry name" value="DNA Methylase, subunit A, domain 2"/>
    <property type="match status" value="1"/>
</dbReference>
<evidence type="ECO:0000256" key="3">
    <source>
        <dbReference type="ARBA" id="ARBA00022747"/>
    </source>
</evidence>
<dbReference type="eggNOG" id="COG0827">
    <property type="taxonomic scope" value="Bacteria"/>
</dbReference>
<dbReference type="InterPro" id="IPR029063">
    <property type="entry name" value="SAM-dependent_MTases_sf"/>
</dbReference>
<proteinExistence type="predicted"/>